<gene>
    <name evidence="3" type="ORF">ACFFTL_36255</name>
</gene>
<proteinExistence type="predicted"/>
<dbReference type="RefSeq" id="WP_345516455.1">
    <property type="nucleotide sequence ID" value="NZ_BAAAXD010000037.1"/>
</dbReference>
<protein>
    <submittedName>
        <fullName evidence="3">BTAD domain-containing putative transcriptional regulator</fullName>
    </submittedName>
</protein>
<evidence type="ECO:0000259" key="2">
    <source>
        <dbReference type="Pfam" id="PF03704"/>
    </source>
</evidence>
<dbReference type="Pfam" id="PF03704">
    <property type="entry name" value="BTAD"/>
    <property type="match status" value="1"/>
</dbReference>
<reference evidence="3 4" key="1">
    <citation type="submission" date="2024-09" db="EMBL/GenBank/DDBJ databases">
        <authorList>
            <person name="Sun Q."/>
            <person name="Mori K."/>
        </authorList>
    </citation>
    <scope>NUCLEOTIDE SEQUENCE [LARGE SCALE GENOMIC DNA]</scope>
    <source>
        <strain evidence="3 4">JCM 3331</strain>
    </source>
</reference>
<accession>A0ABV5RIA9</accession>
<evidence type="ECO:0000256" key="1">
    <source>
        <dbReference type="SAM" id="MobiDB-lite"/>
    </source>
</evidence>
<evidence type="ECO:0000313" key="3">
    <source>
        <dbReference type="EMBL" id="MFB9577589.1"/>
    </source>
</evidence>
<feature type="compositionally biased region" description="Basic residues" evidence="1">
    <location>
        <begin position="69"/>
        <end position="87"/>
    </location>
</feature>
<evidence type="ECO:0000313" key="4">
    <source>
        <dbReference type="Proteomes" id="UP001589710"/>
    </source>
</evidence>
<feature type="region of interest" description="Disordered" evidence="1">
    <location>
        <begin position="60"/>
        <end position="97"/>
    </location>
</feature>
<dbReference type="EMBL" id="JBHMCG010000150">
    <property type="protein sequence ID" value="MFB9577589.1"/>
    <property type="molecule type" value="Genomic_DNA"/>
</dbReference>
<dbReference type="Proteomes" id="UP001589710">
    <property type="component" value="Unassembled WGS sequence"/>
</dbReference>
<organism evidence="3 4">
    <name type="scientific">Streptomyces yanii</name>
    <dbReference type="NCBI Taxonomy" id="78510"/>
    <lineage>
        <taxon>Bacteria</taxon>
        <taxon>Bacillati</taxon>
        <taxon>Actinomycetota</taxon>
        <taxon>Actinomycetes</taxon>
        <taxon>Kitasatosporales</taxon>
        <taxon>Streptomycetaceae</taxon>
        <taxon>Streptomyces</taxon>
    </lineage>
</organism>
<sequence>MVTELTDLVAAHPVRERLVAALMRALVAVRELTAGAGPGPAPRPPAMQIACEGVLGRRRTCRRPPGLRPPHHAQRRRRNDRLRRPAQRLRLTGPPTQ</sequence>
<feature type="domain" description="Bacterial transcriptional activator" evidence="2">
    <location>
        <begin position="1"/>
        <end position="28"/>
    </location>
</feature>
<dbReference type="InterPro" id="IPR005158">
    <property type="entry name" value="BTAD"/>
</dbReference>
<comment type="caution">
    <text evidence="3">The sequence shown here is derived from an EMBL/GenBank/DDBJ whole genome shotgun (WGS) entry which is preliminary data.</text>
</comment>
<name>A0ABV5RIA9_9ACTN</name>
<keyword evidence="4" id="KW-1185">Reference proteome</keyword>